<evidence type="ECO:0000313" key="3">
    <source>
        <dbReference type="Proteomes" id="UP000094527"/>
    </source>
</evidence>
<sequence length="62" mass="7053">MTPVPEHYHSMMRNQTLSESTCSPHKPPAQPLNNVLNNMTPLAKEKRDQRELIGLLNVAEML</sequence>
<evidence type="ECO:0000313" key="2">
    <source>
        <dbReference type="EMBL" id="ODM89164.1"/>
    </source>
</evidence>
<dbReference type="EMBL" id="LJIJ01002845">
    <property type="protein sequence ID" value="ODM89164.1"/>
    <property type="molecule type" value="Genomic_DNA"/>
</dbReference>
<feature type="compositionally biased region" description="Polar residues" evidence="1">
    <location>
        <begin position="12"/>
        <end position="23"/>
    </location>
</feature>
<organism evidence="2 3">
    <name type="scientific">Orchesella cincta</name>
    <name type="common">Springtail</name>
    <name type="synonym">Podura cincta</name>
    <dbReference type="NCBI Taxonomy" id="48709"/>
    <lineage>
        <taxon>Eukaryota</taxon>
        <taxon>Metazoa</taxon>
        <taxon>Ecdysozoa</taxon>
        <taxon>Arthropoda</taxon>
        <taxon>Hexapoda</taxon>
        <taxon>Collembola</taxon>
        <taxon>Entomobryomorpha</taxon>
        <taxon>Entomobryoidea</taxon>
        <taxon>Orchesellidae</taxon>
        <taxon>Orchesellinae</taxon>
        <taxon>Orchesella</taxon>
    </lineage>
</organism>
<comment type="caution">
    <text evidence="2">The sequence shown here is derived from an EMBL/GenBank/DDBJ whole genome shotgun (WGS) entry which is preliminary data.</text>
</comment>
<dbReference type="Proteomes" id="UP000094527">
    <property type="component" value="Unassembled WGS sequence"/>
</dbReference>
<proteinExistence type="predicted"/>
<name>A0A1D2M8D6_ORCCI</name>
<reference evidence="2 3" key="1">
    <citation type="journal article" date="2016" name="Genome Biol. Evol.">
        <title>Gene Family Evolution Reflects Adaptation to Soil Environmental Stressors in the Genome of the Collembolan Orchesella cincta.</title>
        <authorList>
            <person name="Faddeeva-Vakhrusheva A."/>
            <person name="Derks M.F."/>
            <person name="Anvar S.Y."/>
            <person name="Agamennone V."/>
            <person name="Suring W."/>
            <person name="Smit S."/>
            <person name="van Straalen N.M."/>
            <person name="Roelofs D."/>
        </authorList>
    </citation>
    <scope>NUCLEOTIDE SEQUENCE [LARGE SCALE GENOMIC DNA]</scope>
    <source>
        <tissue evidence="2">Mixed pool</tissue>
    </source>
</reference>
<feature type="region of interest" description="Disordered" evidence="1">
    <location>
        <begin position="1"/>
        <end position="34"/>
    </location>
</feature>
<accession>A0A1D2M8D6</accession>
<keyword evidence="3" id="KW-1185">Reference proteome</keyword>
<protein>
    <submittedName>
        <fullName evidence="2">Uncharacterized protein</fullName>
    </submittedName>
</protein>
<evidence type="ECO:0000256" key="1">
    <source>
        <dbReference type="SAM" id="MobiDB-lite"/>
    </source>
</evidence>
<dbReference type="AlphaFoldDB" id="A0A1D2M8D6"/>
<gene>
    <name evidence="2" type="ORF">Ocin01_17519</name>
</gene>